<dbReference type="Proteomes" id="UP000284202">
    <property type="component" value="Unassembled WGS sequence"/>
</dbReference>
<gene>
    <name evidence="1" type="ORF">D3P04_12155</name>
</gene>
<accession>A0A418SVQ9</accession>
<dbReference type="EMBL" id="QZCG01000007">
    <property type="protein sequence ID" value="RJE85037.1"/>
    <property type="molecule type" value="Genomic_DNA"/>
</dbReference>
<evidence type="ECO:0008006" key="3">
    <source>
        <dbReference type="Google" id="ProtNLM"/>
    </source>
</evidence>
<evidence type="ECO:0000313" key="2">
    <source>
        <dbReference type="Proteomes" id="UP000284202"/>
    </source>
</evidence>
<protein>
    <recommendedName>
        <fullName evidence="3">TnsA endonuclease N-terminal domain-containing protein</fullName>
    </recommendedName>
</protein>
<dbReference type="AlphaFoldDB" id="A0A418SVQ9"/>
<sequence length="214" mass="24055">MSRATRKVAMRSRFSCRGWTWITRKSDGRRIRVQFESLLELLTIQMTATLANFVDLIEQPFEVPFVDAMGKSGKHHVDMLAILEDGRKLAIAVKPAERVTAKFRETLAAVKRHLPDELADDLILITDQDFTRAQAQNALRYVEFSKHLDREADNALERVLGSIHGIIKMNDLARLTGLAGRGYRAAFRAAFHGQLQVISEGIISQNSLVKARAA</sequence>
<organism evidence="1 2">
    <name type="scientific">Paracoccus onubensis</name>
    <dbReference type="NCBI Taxonomy" id="1675788"/>
    <lineage>
        <taxon>Bacteria</taxon>
        <taxon>Pseudomonadati</taxon>
        <taxon>Pseudomonadota</taxon>
        <taxon>Alphaproteobacteria</taxon>
        <taxon>Rhodobacterales</taxon>
        <taxon>Paracoccaceae</taxon>
        <taxon>Paracoccus</taxon>
    </lineage>
</organism>
<reference evidence="2" key="1">
    <citation type="submission" date="2018-09" db="EMBL/GenBank/DDBJ databases">
        <title>Acidovorax cavernicola nov. sp. isolated from Gruta de las Maravillas (Aracena, Spain).</title>
        <authorList>
            <person name="Jurado V."/>
            <person name="Gutierrez-Patricio S."/>
            <person name="Gonzalez-Pimentel J.L."/>
            <person name="Miller A.Z."/>
            <person name="Laiz L."/>
            <person name="Saiz-Jimenez C."/>
        </authorList>
    </citation>
    <scope>NUCLEOTIDE SEQUENCE [LARGE SCALE GENOMIC DNA]</scope>
    <source>
        <strain evidence="2">1011MAR3C25</strain>
    </source>
</reference>
<proteinExistence type="predicted"/>
<evidence type="ECO:0000313" key="1">
    <source>
        <dbReference type="EMBL" id="RJE85037.1"/>
    </source>
</evidence>
<name>A0A418SVQ9_9RHOB</name>
<keyword evidence="2" id="KW-1185">Reference proteome</keyword>
<comment type="caution">
    <text evidence="1">The sequence shown here is derived from an EMBL/GenBank/DDBJ whole genome shotgun (WGS) entry which is preliminary data.</text>
</comment>